<evidence type="ECO:0000259" key="1">
    <source>
        <dbReference type="Pfam" id="PF20612"/>
    </source>
</evidence>
<dbReference type="KEGG" id="cbei:LF65_05394"/>
<dbReference type="Proteomes" id="UP000031866">
    <property type="component" value="Chromosome"/>
</dbReference>
<name>A0A0B5QHR2_CLOBE</name>
<sequence>MNKDLISYSMQLAMLKKLLVRKLISEEEYIKVKKGLMKDYKILSDITA</sequence>
<evidence type="ECO:0000313" key="2">
    <source>
        <dbReference type="EMBL" id="AJH01915.1"/>
    </source>
</evidence>
<protein>
    <submittedName>
        <fullName evidence="2">Conjugal transfer protein</fullName>
    </submittedName>
</protein>
<gene>
    <name evidence="2" type="ORF">LF65_05394</name>
</gene>
<dbReference type="EMBL" id="CP010086">
    <property type="protein sequence ID" value="AJH01915.1"/>
    <property type="molecule type" value="Genomic_DNA"/>
</dbReference>
<dbReference type="RefSeq" id="WP_041900374.1">
    <property type="nucleotide sequence ID" value="NZ_CP010086.2"/>
</dbReference>
<dbReference type="AlphaFoldDB" id="A0A0B5QHR2"/>
<dbReference type="InterPro" id="IPR046749">
    <property type="entry name" value="SHOCT_2"/>
</dbReference>
<proteinExistence type="predicted"/>
<accession>A0A0B5QHR2</accession>
<feature type="domain" description="SHOCT-like" evidence="1">
    <location>
        <begin position="6"/>
        <end position="43"/>
    </location>
</feature>
<evidence type="ECO:0000313" key="3">
    <source>
        <dbReference type="Proteomes" id="UP000031866"/>
    </source>
</evidence>
<reference evidence="3" key="1">
    <citation type="submission" date="2014-12" db="EMBL/GenBank/DDBJ databases">
        <title>Genome sequence of Clostridium beijerinckii strain 59B.</title>
        <authorList>
            <person name="Little G.T."/>
            <person name="Minton N.P."/>
        </authorList>
    </citation>
    <scope>NUCLEOTIDE SEQUENCE [LARGE SCALE GENOMIC DNA]</scope>
    <source>
        <strain evidence="3">59B</strain>
    </source>
</reference>
<organism evidence="2 3">
    <name type="scientific">Clostridium beijerinckii</name>
    <name type="common">Clostridium MP</name>
    <dbReference type="NCBI Taxonomy" id="1520"/>
    <lineage>
        <taxon>Bacteria</taxon>
        <taxon>Bacillati</taxon>
        <taxon>Bacillota</taxon>
        <taxon>Clostridia</taxon>
        <taxon>Eubacteriales</taxon>
        <taxon>Clostridiaceae</taxon>
        <taxon>Clostridium</taxon>
    </lineage>
</organism>
<dbReference type="OrthoDB" id="1759226at2"/>
<dbReference type="Pfam" id="PF20612">
    <property type="entry name" value="SHOCT_2"/>
    <property type="match status" value="1"/>
</dbReference>